<dbReference type="OrthoDB" id="3366231at2759"/>
<dbReference type="RefSeq" id="XP_041292644.1">
    <property type="nucleotide sequence ID" value="XM_041443263.1"/>
</dbReference>
<name>A0A9P7F809_9AGAM</name>
<evidence type="ECO:0000256" key="1">
    <source>
        <dbReference type="RuleBase" id="RU363044"/>
    </source>
</evidence>
<evidence type="ECO:0000313" key="4">
    <source>
        <dbReference type="Proteomes" id="UP000823399"/>
    </source>
</evidence>
<comment type="cofactor">
    <cofactor evidence="1">
        <name>Mg(2+)</name>
        <dbReference type="ChEBI" id="CHEBI:18420"/>
    </cofactor>
</comment>
<dbReference type="GeneID" id="64705522"/>
<dbReference type="GO" id="GO:0043139">
    <property type="term" value="F:5'-3' DNA helicase activity"/>
    <property type="evidence" value="ECO:0007669"/>
    <property type="project" value="UniProtKB-EC"/>
</dbReference>
<evidence type="ECO:0000259" key="2">
    <source>
        <dbReference type="Pfam" id="PF05970"/>
    </source>
</evidence>
<comment type="caution">
    <text evidence="3">The sequence shown here is derived from an EMBL/GenBank/DDBJ whole genome shotgun (WGS) entry which is preliminary data.</text>
</comment>
<proteinExistence type="inferred from homology"/>
<keyword evidence="1" id="KW-0234">DNA repair</keyword>
<dbReference type="GO" id="GO:0016787">
    <property type="term" value="F:hydrolase activity"/>
    <property type="evidence" value="ECO:0007669"/>
    <property type="project" value="UniProtKB-KW"/>
</dbReference>
<dbReference type="Pfam" id="PF05970">
    <property type="entry name" value="PIF1"/>
    <property type="match status" value="1"/>
</dbReference>
<keyword evidence="1" id="KW-0067">ATP-binding</keyword>
<dbReference type="InterPro" id="IPR010285">
    <property type="entry name" value="DNA_helicase_pif1-like_DEAD"/>
</dbReference>
<dbReference type="AlphaFoldDB" id="A0A9P7F809"/>
<keyword evidence="1" id="KW-0233">DNA recombination</keyword>
<dbReference type="EC" id="5.6.2.3" evidence="1"/>
<organism evidence="3 4">
    <name type="scientific">Suillus discolor</name>
    <dbReference type="NCBI Taxonomy" id="1912936"/>
    <lineage>
        <taxon>Eukaryota</taxon>
        <taxon>Fungi</taxon>
        <taxon>Dikarya</taxon>
        <taxon>Basidiomycota</taxon>
        <taxon>Agaricomycotina</taxon>
        <taxon>Agaricomycetes</taxon>
        <taxon>Agaricomycetidae</taxon>
        <taxon>Boletales</taxon>
        <taxon>Suillineae</taxon>
        <taxon>Suillaceae</taxon>
        <taxon>Suillus</taxon>
    </lineage>
</organism>
<keyword evidence="1" id="KW-0547">Nucleotide-binding</keyword>
<dbReference type="EMBL" id="JABBWM010000029">
    <property type="protein sequence ID" value="KAG2108046.1"/>
    <property type="molecule type" value="Genomic_DNA"/>
</dbReference>
<evidence type="ECO:0000313" key="3">
    <source>
        <dbReference type="EMBL" id="KAG2108046.1"/>
    </source>
</evidence>
<keyword evidence="1 3" id="KW-0347">Helicase</keyword>
<dbReference type="PANTHER" id="PTHR10492:SF57">
    <property type="entry name" value="ATP-DEPENDENT DNA HELICASE"/>
    <property type="match status" value="1"/>
</dbReference>
<keyword evidence="1" id="KW-0378">Hydrolase</keyword>
<keyword evidence="4" id="KW-1185">Reference proteome</keyword>
<sequence length="206" mass="22906">MATSASFHGVVGLQNGSRYQIDRKNFWRYDGFIATPELGDIRVNVQCSHAHSVRTLPQLKTASIYWIVDLHSSIHLHLPRADLIRNASAIIWDELPAINRAAWKSVDELCRITCNRPRIPFGLGGKTFIGLGDCRQADPVVSRAGETATLAASVKSSTLWQNIRILNLNTPMRSMGDTRLTAFVDRVGEDCSGNRQSRAHSCNHKL</sequence>
<reference evidence="3" key="1">
    <citation type="journal article" date="2020" name="New Phytol.">
        <title>Comparative genomics reveals dynamic genome evolution in host specialist ectomycorrhizal fungi.</title>
        <authorList>
            <person name="Lofgren L.A."/>
            <person name="Nguyen N.H."/>
            <person name="Vilgalys R."/>
            <person name="Ruytinx J."/>
            <person name="Liao H.L."/>
            <person name="Branco S."/>
            <person name="Kuo A."/>
            <person name="LaButti K."/>
            <person name="Lipzen A."/>
            <person name="Andreopoulos W."/>
            <person name="Pangilinan J."/>
            <person name="Riley R."/>
            <person name="Hundley H."/>
            <person name="Na H."/>
            <person name="Barry K."/>
            <person name="Grigoriev I.V."/>
            <person name="Stajich J.E."/>
            <person name="Kennedy P.G."/>
        </authorList>
    </citation>
    <scope>NUCLEOTIDE SEQUENCE</scope>
    <source>
        <strain evidence="3">FC423</strain>
    </source>
</reference>
<feature type="domain" description="DNA helicase Pif1-like DEAD-box helicase" evidence="2">
    <location>
        <begin position="77"/>
        <end position="177"/>
    </location>
</feature>
<dbReference type="GO" id="GO:0005524">
    <property type="term" value="F:ATP binding"/>
    <property type="evidence" value="ECO:0007669"/>
    <property type="project" value="UniProtKB-KW"/>
</dbReference>
<dbReference type="GO" id="GO:0000723">
    <property type="term" value="P:telomere maintenance"/>
    <property type="evidence" value="ECO:0007669"/>
    <property type="project" value="InterPro"/>
</dbReference>
<dbReference type="GO" id="GO:0006281">
    <property type="term" value="P:DNA repair"/>
    <property type="evidence" value="ECO:0007669"/>
    <property type="project" value="UniProtKB-KW"/>
</dbReference>
<comment type="similarity">
    <text evidence="1">Belongs to the helicase family.</text>
</comment>
<protein>
    <recommendedName>
        <fullName evidence="1">ATP-dependent DNA helicase</fullName>
        <ecNumber evidence="1">5.6.2.3</ecNumber>
    </recommendedName>
</protein>
<dbReference type="PANTHER" id="PTHR10492">
    <property type="match status" value="1"/>
</dbReference>
<gene>
    <name evidence="3" type="ORF">F5147DRAFT_800547</name>
</gene>
<comment type="catalytic activity">
    <reaction evidence="1">
        <text>ATP + H2O = ADP + phosphate + H(+)</text>
        <dbReference type="Rhea" id="RHEA:13065"/>
        <dbReference type="ChEBI" id="CHEBI:15377"/>
        <dbReference type="ChEBI" id="CHEBI:15378"/>
        <dbReference type="ChEBI" id="CHEBI:30616"/>
        <dbReference type="ChEBI" id="CHEBI:43474"/>
        <dbReference type="ChEBI" id="CHEBI:456216"/>
        <dbReference type="EC" id="5.6.2.3"/>
    </reaction>
</comment>
<accession>A0A9P7F809</accession>
<dbReference type="Proteomes" id="UP000823399">
    <property type="component" value="Unassembled WGS sequence"/>
</dbReference>
<keyword evidence="1" id="KW-0227">DNA damage</keyword>
<dbReference type="GO" id="GO:0006310">
    <property type="term" value="P:DNA recombination"/>
    <property type="evidence" value="ECO:0007669"/>
    <property type="project" value="UniProtKB-KW"/>
</dbReference>